<dbReference type="PRINTS" id="PR00412">
    <property type="entry name" value="EPOXHYDRLASE"/>
</dbReference>
<dbReference type="InterPro" id="IPR000639">
    <property type="entry name" value="Epox_hydrolase-like"/>
</dbReference>
<dbReference type="GO" id="GO:0004301">
    <property type="term" value="F:epoxide hydrolase activity"/>
    <property type="evidence" value="ECO:0007669"/>
    <property type="project" value="UniProtKB-EC"/>
</dbReference>
<dbReference type="SUPFAM" id="SSF53474">
    <property type="entry name" value="alpha/beta-Hydrolases"/>
    <property type="match status" value="1"/>
</dbReference>
<keyword evidence="4" id="KW-1185">Reference proteome</keyword>
<evidence type="ECO:0000259" key="2">
    <source>
        <dbReference type="Pfam" id="PF00561"/>
    </source>
</evidence>
<dbReference type="Gene3D" id="3.40.50.1820">
    <property type="entry name" value="alpha/beta hydrolase"/>
    <property type="match status" value="1"/>
</dbReference>
<accession>A0ABM8P8U9</accession>
<dbReference type="Proteomes" id="UP000598032">
    <property type="component" value="Unassembled WGS sequence"/>
</dbReference>
<dbReference type="PRINTS" id="PR00111">
    <property type="entry name" value="ABHYDROLASE"/>
</dbReference>
<dbReference type="InterPro" id="IPR000073">
    <property type="entry name" value="AB_hydrolase_1"/>
</dbReference>
<dbReference type="Pfam" id="PF00561">
    <property type="entry name" value="Abhydrolase_1"/>
    <property type="match status" value="1"/>
</dbReference>
<gene>
    <name evidence="3" type="primary">ephA_1</name>
    <name evidence="3" type="ORF">LMG28140_06606</name>
</gene>
<feature type="domain" description="AB hydrolase-1" evidence="2">
    <location>
        <begin position="22"/>
        <end position="296"/>
    </location>
</feature>
<reference evidence="3 4" key="1">
    <citation type="submission" date="2020-10" db="EMBL/GenBank/DDBJ databases">
        <authorList>
            <person name="Peeters C."/>
        </authorList>
    </citation>
    <scope>NUCLEOTIDE SEQUENCE [LARGE SCALE GENOMIC DNA]</scope>
    <source>
        <strain evidence="3 4">LMG 28140</strain>
    </source>
</reference>
<organism evidence="3 4">
    <name type="scientific">Paraburkholderia metrosideri</name>
    <dbReference type="NCBI Taxonomy" id="580937"/>
    <lineage>
        <taxon>Bacteria</taxon>
        <taxon>Pseudomonadati</taxon>
        <taxon>Pseudomonadota</taxon>
        <taxon>Betaproteobacteria</taxon>
        <taxon>Burkholderiales</taxon>
        <taxon>Burkholderiaceae</taxon>
        <taxon>Paraburkholderia</taxon>
    </lineage>
</organism>
<evidence type="ECO:0000313" key="3">
    <source>
        <dbReference type="EMBL" id="CAD6559350.1"/>
    </source>
</evidence>
<dbReference type="EC" id="3.3.2.10" evidence="3"/>
<proteinExistence type="predicted"/>
<dbReference type="InterPro" id="IPR029058">
    <property type="entry name" value="AB_hydrolase_fold"/>
</dbReference>
<dbReference type="EMBL" id="CAJHCP010000024">
    <property type="protein sequence ID" value="CAD6559350.1"/>
    <property type="molecule type" value="Genomic_DNA"/>
</dbReference>
<sequence length="321" mass="35470">MKEYDISTNGISLHVTEQGEGPAVIFCHGFPDTAYTWRRQMQAVSAAGYRAIAPDMRGYGRSSAPSDPALYTPLQTAGDLVGLLDALDIRSAVLVGHDWGASHAWQAALMRPDRFKAVFCLSVPYVPRGETSIFDKMRKTGHQDDFYMFDQIRAEADQAWADAAVTIPGILYWASGSAPANERWSPTDPARSFRRAAPRPLPTWVAPDYVAHNVAEFQRTGFHGALNYYRAAEPYFYLSAAWKGAKVTQPSFFIWGKADGLKELYSLSIDRMRAGAPGLIDALELDNVGHWVQHEAPDVVNARLVTFLRTVSQPEASQTGV</sequence>
<evidence type="ECO:0000256" key="1">
    <source>
        <dbReference type="ARBA" id="ARBA00022801"/>
    </source>
</evidence>
<comment type="caution">
    <text evidence="3">The sequence shown here is derived from an EMBL/GenBank/DDBJ whole genome shotgun (WGS) entry which is preliminary data.</text>
</comment>
<keyword evidence="1 3" id="KW-0378">Hydrolase</keyword>
<name>A0ABM8P8U9_9BURK</name>
<evidence type="ECO:0000313" key="4">
    <source>
        <dbReference type="Proteomes" id="UP000598032"/>
    </source>
</evidence>
<dbReference type="PANTHER" id="PTHR43329">
    <property type="entry name" value="EPOXIDE HYDROLASE"/>
    <property type="match status" value="1"/>
</dbReference>
<protein>
    <submittedName>
        <fullName evidence="3">Epoxide hydrolase A</fullName>
        <ecNumber evidence="3">3.3.2.10</ecNumber>
    </submittedName>
</protein>
<dbReference type="RefSeq" id="WP_201646436.1">
    <property type="nucleotide sequence ID" value="NZ_CAJHCP010000024.1"/>
</dbReference>